<dbReference type="HOGENOM" id="CLU_001570_0_1_1"/>
<dbReference type="FunFam" id="1.10.630.10:FF:000026">
    <property type="entry name" value="Cytochrome P450 82C4"/>
    <property type="match status" value="2"/>
</dbReference>
<evidence type="ECO:0000313" key="13">
    <source>
        <dbReference type="Proteomes" id="UP000009183"/>
    </source>
</evidence>
<comment type="subcellular location">
    <subcellularLocation>
        <location evidence="1">Membrane</location>
        <topology evidence="1">Single-pass membrane protein</topology>
    </subcellularLocation>
</comment>
<evidence type="ECO:0000256" key="6">
    <source>
        <dbReference type="ARBA" id="ARBA00022989"/>
    </source>
</evidence>
<dbReference type="InterPro" id="IPR050651">
    <property type="entry name" value="Plant_Cytochrome_P450_Monoox"/>
</dbReference>
<dbReference type="eggNOG" id="KOG0156">
    <property type="taxonomic scope" value="Eukaryota"/>
</dbReference>
<evidence type="ECO:0000256" key="9">
    <source>
        <dbReference type="ARBA" id="ARBA00023033"/>
    </source>
</evidence>
<dbReference type="InterPro" id="IPR002401">
    <property type="entry name" value="Cyt_P450_E_grp-I"/>
</dbReference>
<keyword evidence="6" id="KW-1133">Transmembrane helix</keyword>
<evidence type="ECO:0008006" key="14">
    <source>
        <dbReference type="Google" id="ProtNLM"/>
    </source>
</evidence>
<sequence>MDLLTHLLAFAGLFLGLLYWYNRWRVRTLTHNSKGISAPKPPGAWPIIGHLHLLSGQVPIFRTLGAMADKHGPVFMIQLGMHPAVVVSSHEAVKECFTTNDKVFASRPRSSVSKLLGYNYAGFGFAPYGPFWREMRKLSVVEILSARRLNELKDVRISELDACIQDLYSLGKDNNWISPIEVVMSEWFEHLTFNFVLRMIAGKRYFDNAVHGNEEARGAIIAIKKFLSLSGAFVPSDVFPFLERLDLKGYLGSMKHVAEELDCLVGSWVEEHVMRLKSEPGSRHDFIDVLLSAVQDTSMFGHSRETVIKATIGNLIVGGSDSTSITSTWILSALLNNREAMKRAQEELDLKVGRSRWVEESDIQKLDYLRAIIKESLRLYSAAPLLVPHEATQDCHVCGYHIPKGTRLFVNAWKLHRDPRVWSNPEEFEPERFLGSHANLDVFGHQFELIPFGSGRRACPGINMALQMLHLTFARLLQGFDMATPSNAPVDMTEGISFTMPKLTPLCVTDALKKSGLESSNLILGIDFTKSDEWIVRTLTHNSKGISAPKPPGAWPIIGHLHLLSGQVPIFRTLGAMADKHGPVFMIQLGMHPAVVVSSHEAVKECFTTNDKVFASRPRSSVSKLLGYNYAMFGSAPYGLFWREMRKLSVVEILSARRLNELKDVRISELDACIKDLYSLGKDNNWISPIKVVMSEWFEHLTFNFALRMIAGKRYFDNAVHGNEEARGAIITIKKYLSLSGAFVPSDVFPFLERLDLQGYLGSMKHVTEELDCLVGSWVEEHVMRLKSEPGCRHDFIDVLLSTVQDTSMFGHTRETVIKATIVNLIVGGSDSTSITSTWILSALLNNREAMKHAQEELDLKVGRSRWVEESDIQKLDYLRAIIKESLRLYPAAPLLVPHEATQDCHVCGYHIPKGTRLFVNAWKLHRDPRVWSNPEEFEPERFLGSHANLDVFGHQFELIPFGSGRRACPGINMALQMLHLTFARLLQGFDMATPSNAPVDMTEGISFTMPKLTPLRVMLTPRLPSHLY</sequence>
<dbReference type="CDD" id="cd20654">
    <property type="entry name" value="CYP82"/>
    <property type="match status" value="2"/>
</dbReference>
<protein>
    <recommendedName>
        <fullName evidence="14">Cytochrome P450 82C4</fullName>
    </recommendedName>
</protein>
<dbReference type="GO" id="GO:0005506">
    <property type="term" value="F:iron ion binding"/>
    <property type="evidence" value="ECO:0007669"/>
    <property type="project" value="InterPro"/>
</dbReference>
<accession>F6I0D0</accession>
<dbReference type="SMR" id="F6I0D0"/>
<keyword evidence="8 11" id="KW-0408">Iron</keyword>
<dbReference type="InterPro" id="IPR036396">
    <property type="entry name" value="Cyt_P450_sf"/>
</dbReference>
<dbReference type="PROSITE" id="PS00086">
    <property type="entry name" value="CYTOCHROME_P450"/>
    <property type="match status" value="2"/>
</dbReference>
<dbReference type="PaxDb" id="29760-VIT_04s0044g01610.t01"/>
<keyword evidence="13" id="KW-1185">Reference proteome</keyword>
<gene>
    <name evidence="12" type="ordered locus">VIT_04s0044g01610</name>
</gene>
<dbReference type="InterPro" id="IPR001128">
    <property type="entry name" value="Cyt_P450"/>
</dbReference>
<dbReference type="Proteomes" id="UP000009183">
    <property type="component" value="Chromosome 4"/>
</dbReference>
<dbReference type="ExpressionAtlas" id="F6I0D0">
    <property type="expression patterns" value="baseline and differential"/>
</dbReference>
<keyword evidence="10" id="KW-0472">Membrane</keyword>
<evidence type="ECO:0000256" key="10">
    <source>
        <dbReference type="ARBA" id="ARBA00023136"/>
    </source>
</evidence>
<evidence type="ECO:0000256" key="4">
    <source>
        <dbReference type="ARBA" id="ARBA00022692"/>
    </source>
</evidence>
<dbReference type="AlphaFoldDB" id="F6I0D0"/>
<evidence type="ECO:0000313" key="12">
    <source>
        <dbReference type="EMBL" id="CCB60396.1"/>
    </source>
</evidence>
<dbReference type="GO" id="GO:0016020">
    <property type="term" value="C:membrane"/>
    <property type="evidence" value="ECO:0007669"/>
    <property type="project" value="UniProtKB-SubCell"/>
</dbReference>
<dbReference type="Pfam" id="PF00067">
    <property type="entry name" value="p450"/>
    <property type="match status" value="2"/>
</dbReference>
<dbReference type="OrthoDB" id="1055148at2759"/>
<dbReference type="InterPro" id="IPR017972">
    <property type="entry name" value="Cyt_P450_CS"/>
</dbReference>
<evidence type="ECO:0000256" key="1">
    <source>
        <dbReference type="ARBA" id="ARBA00004167"/>
    </source>
</evidence>
<evidence type="ECO:0000256" key="5">
    <source>
        <dbReference type="ARBA" id="ARBA00022723"/>
    </source>
</evidence>
<dbReference type="Gene3D" id="1.10.630.10">
    <property type="entry name" value="Cytochrome P450"/>
    <property type="match status" value="2"/>
</dbReference>
<dbReference type="GO" id="GO:0016705">
    <property type="term" value="F:oxidoreductase activity, acting on paired donors, with incorporation or reduction of molecular oxygen"/>
    <property type="evidence" value="ECO:0007669"/>
    <property type="project" value="InterPro"/>
</dbReference>
<evidence type="ECO:0000256" key="3">
    <source>
        <dbReference type="ARBA" id="ARBA00022617"/>
    </source>
</evidence>
<dbReference type="GO" id="GO:0004497">
    <property type="term" value="F:monooxygenase activity"/>
    <property type="evidence" value="ECO:0000318"/>
    <property type="project" value="GO_Central"/>
</dbReference>
<evidence type="ECO:0000256" key="2">
    <source>
        <dbReference type="ARBA" id="ARBA00010617"/>
    </source>
</evidence>
<feature type="binding site" description="axial binding residue" evidence="11">
    <location>
        <position position="459"/>
    </location>
    <ligand>
        <name>heme</name>
        <dbReference type="ChEBI" id="CHEBI:30413"/>
    </ligand>
    <ligandPart>
        <name>Fe</name>
        <dbReference type="ChEBI" id="CHEBI:18248"/>
    </ligandPart>
</feature>
<reference evidence="13" key="1">
    <citation type="journal article" date="2007" name="Nature">
        <title>The grapevine genome sequence suggests ancestral hexaploidization in major angiosperm phyla.</title>
        <authorList>
            <consortium name="The French-Italian Public Consortium for Grapevine Genome Characterization."/>
            <person name="Jaillon O."/>
            <person name="Aury J.-M."/>
            <person name="Noel B."/>
            <person name="Policriti A."/>
            <person name="Clepet C."/>
            <person name="Casagrande A."/>
            <person name="Choisne N."/>
            <person name="Aubourg S."/>
            <person name="Vitulo N."/>
            <person name="Jubin C."/>
            <person name="Vezzi A."/>
            <person name="Legeai F."/>
            <person name="Hugueney P."/>
            <person name="Dasilva C."/>
            <person name="Horner D."/>
            <person name="Mica E."/>
            <person name="Jublot D."/>
            <person name="Poulain J."/>
            <person name="Bruyere C."/>
            <person name="Billault A."/>
            <person name="Segurens B."/>
            <person name="Gouyvenoux M."/>
            <person name="Ugarte E."/>
            <person name="Cattonaro F."/>
            <person name="Anthouard V."/>
            <person name="Vico V."/>
            <person name="Del Fabbro C."/>
            <person name="Alaux M."/>
            <person name="Di Gaspero G."/>
            <person name="Dumas V."/>
            <person name="Felice N."/>
            <person name="Paillard S."/>
            <person name="Juman I."/>
            <person name="Moroldo M."/>
            <person name="Scalabrin S."/>
            <person name="Canaguier A."/>
            <person name="Le Clainche I."/>
            <person name="Malacrida G."/>
            <person name="Durand E."/>
            <person name="Pesole G."/>
            <person name="Laucou V."/>
            <person name="Chatelet P."/>
            <person name="Merdinoglu D."/>
            <person name="Delledonne M."/>
            <person name="Pezzotti M."/>
            <person name="Lecharny A."/>
            <person name="Scarpelli C."/>
            <person name="Artiguenave F."/>
            <person name="Pe M.E."/>
            <person name="Valle G."/>
            <person name="Morgante M."/>
            <person name="Caboche M."/>
            <person name="Adam-Blondon A.-F."/>
            <person name="Weissenbach J."/>
            <person name="Quetier F."/>
            <person name="Wincker P."/>
        </authorList>
    </citation>
    <scope>NUCLEOTIDE SEQUENCE [LARGE SCALE GENOMIC DNA]</scope>
    <source>
        <strain evidence="13">cv. Pinot noir / PN40024</strain>
    </source>
</reference>
<dbReference type="PANTHER" id="PTHR47947">
    <property type="entry name" value="CYTOCHROME P450 82C3-RELATED"/>
    <property type="match status" value="1"/>
</dbReference>
<keyword evidence="5 11" id="KW-0479">Metal-binding</keyword>
<name>F6I0D0_VITVI</name>
<dbReference type="PRINTS" id="PR00385">
    <property type="entry name" value="P450"/>
</dbReference>
<dbReference type="EMBL" id="FN596506">
    <property type="protein sequence ID" value="CCB60396.1"/>
    <property type="molecule type" value="Genomic_DNA"/>
</dbReference>
<proteinExistence type="inferred from homology"/>
<dbReference type="InParanoid" id="F6I0D0"/>
<evidence type="ECO:0000256" key="8">
    <source>
        <dbReference type="ARBA" id="ARBA00023004"/>
    </source>
</evidence>
<keyword evidence="9" id="KW-0503">Monooxygenase</keyword>
<keyword evidence="4" id="KW-0812">Transmembrane</keyword>
<dbReference type="GO" id="GO:0020037">
    <property type="term" value="F:heme binding"/>
    <property type="evidence" value="ECO:0007669"/>
    <property type="project" value="InterPro"/>
</dbReference>
<keyword evidence="7" id="KW-0560">Oxidoreductase</keyword>
<comment type="cofactor">
    <cofactor evidence="11">
        <name>heme</name>
        <dbReference type="ChEBI" id="CHEBI:30413"/>
    </cofactor>
</comment>
<evidence type="ECO:0000256" key="11">
    <source>
        <dbReference type="PIRSR" id="PIRSR602401-1"/>
    </source>
</evidence>
<evidence type="ECO:0000256" key="7">
    <source>
        <dbReference type="ARBA" id="ARBA00023002"/>
    </source>
</evidence>
<dbReference type="PANTHER" id="PTHR47947:SF1">
    <property type="entry name" value="CYTOCHROME P450 82E3"/>
    <property type="match status" value="1"/>
</dbReference>
<comment type="similarity">
    <text evidence="2">Belongs to the cytochrome P450 family.</text>
</comment>
<dbReference type="SUPFAM" id="SSF48264">
    <property type="entry name" value="Cytochrome P450"/>
    <property type="match status" value="2"/>
</dbReference>
<dbReference type="PRINTS" id="PR00463">
    <property type="entry name" value="EP450I"/>
</dbReference>
<keyword evidence="3 11" id="KW-0349">Heme</keyword>
<organism evidence="12 13">
    <name type="scientific">Vitis vinifera</name>
    <name type="common">Grape</name>
    <dbReference type="NCBI Taxonomy" id="29760"/>
    <lineage>
        <taxon>Eukaryota</taxon>
        <taxon>Viridiplantae</taxon>
        <taxon>Streptophyta</taxon>
        <taxon>Embryophyta</taxon>
        <taxon>Tracheophyta</taxon>
        <taxon>Spermatophyta</taxon>
        <taxon>Magnoliopsida</taxon>
        <taxon>eudicotyledons</taxon>
        <taxon>Gunneridae</taxon>
        <taxon>Pentapetalae</taxon>
        <taxon>rosids</taxon>
        <taxon>Vitales</taxon>
        <taxon>Vitaceae</taxon>
        <taxon>Viteae</taxon>
        <taxon>Vitis</taxon>
    </lineage>
</organism>